<proteinExistence type="predicted"/>
<dbReference type="Proteomes" id="UP000638188">
    <property type="component" value="Unassembled WGS sequence"/>
</dbReference>
<accession>A0ABQ1NWM0</accession>
<keyword evidence="2" id="KW-1185">Reference proteome</keyword>
<evidence type="ECO:0000313" key="2">
    <source>
        <dbReference type="Proteomes" id="UP000638188"/>
    </source>
</evidence>
<organism evidence="1 2">
    <name type="scientific">Halopseudomonas salina</name>
    <dbReference type="NCBI Taxonomy" id="1323744"/>
    <lineage>
        <taxon>Bacteria</taxon>
        <taxon>Pseudomonadati</taxon>
        <taxon>Pseudomonadota</taxon>
        <taxon>Gammaproteobacteria</taxon>
        <taxon>Pseudomonadales</taxon>
        <taxon>Pseudomonadaceae</taxon>
        <taxon>Halopseudomonas</taxon>
    </lineage>
</organism>
<gene>
    <name evidence="1" type="ORF">GCM10007418_00320</name>
</gene>
<evidence type="ECO:0000313" key="1">
    <source>
        <dbReference type="EMBL" id="GGC84435.1"/>
    </source>
</evidence>
<protein>
    <submittedName>
        <fullName evidence="1">Uncharacterized protein</fullName>
    </submittedName>
</protein>
<comment type="caution">
    <text evidence="1">The sequence shown here is derived from an EMBL/GenBank/DDBJ whole genome shotgun (WGS) entry which is preliminary data.</text>
</comment>
<name>A0ABQ1NWM0_9GAMM</name>
<sequence length="79" mass="8656">MTGSANAQTFVRQADAMAQQDFKFFAPMKDVLGKTHRLLTSLGKYQFTTTSEEKLAVETLLQATNLSGEGRLGDMQLLG</sequence>
<reference evidence="2" key="1">
    <citation type="journal article" date="2019" name="Int. J. Syst. Evol. Microbiol.">
        <title>The Global Catalogue of Microorganisms (GCM) 10K type strain sequencing project: providing services to taxonomists for standard genome sequencing and annotation.</title>
        <authorList>
            <consortium name="The Broad Institute Genomics Platform"/>
            <consortium name="The Broad Institute Genome Sequencing Center for Infectious Disease"/>
            <person name="Wu L."/>
            <person name="Ma J."/>
        </authorList>
    </citation>
    <scope>NUCLEOTIDE SEQUENCE [LARGE SCALE GENOMIC DNA]</scope>
    <source>
        <strain evidence="2">CGMCC 1.12482</strain>
    </source>
</reference>
<dbReference type="EMBL" id="BMFF01000001">
    <property type="protein sequence ID" value="GGC84435.1"/>
    <property type="molecule type" value="Genomic_DNA"/>
</dbReference>